<keyword evidence="3" id="KW-0949">S-adenosyl-L-methionine</keyword>
<dbReference type="InterPro" id="IPR029063">
    <property type="entry name" value="SAM-dependent_MTases_sf"/>
</dbReference>
<reference evidence="5" key="1">
    <citation type="submission" date="2020-10" db="EMBL/GenBank/DDBJ databases">
        <title>Connecting structure to function with the recovery of over 1000 high-quality activated sludge metagenome-assembled genomes encoding full-length rRNA genes using long-read sequencing.</title>
        <authorList>
            <person name="Singleton C.M."/>
            <person name="Petriglieri F."/>
            <person name="Kristensen J.M."/>
            <person name="Kirkegaard R.H."/>
            <person name="Michaelsen T.Y."/>
            <person name="Andersen M.H."/>
            <person name="Karst S.M."/>
            <person name="Dueholm M.S."/>
            <person name="Nielsen P.H."/>
            <person name="Albertsen M."/>
        </authorList>
    </citation>
    <scope>NUCLEOTIDE SEQUENCE</scope>
    <source>
        <strain evidence="5">OdNE_18-Q3-R46-58_BAT3C.305</strain>
    </source>
</reference>
<dbReference type="GO" id="GO:0008757">
    <property type="term" value="F:S-adenosylmethionine-dependent methyltransferase activity"/>
    <property type="evidence" value="ECO:0007669"/>
    <property type="project" value="InterPro"/>
</dbReference>
<keyword evidence="2" id="KW-0808">Transferase</keyword>
<protein>
    <submittedName>
        <fullName evidence="5">Methyltransferase domain-containing protein</fullName>
    </submittedName>
</protein>
<dbReference type="CDD" id="cd02440">
    <property type="entry name" value="AdoMet_MTases"/>
    <property type="match status" value="1"/>
</dbReference>
<evidence type="ECO:0000256" key="1">
    <source>
        <dbReference type="ARBA" id="ARBA00022603"/>
    </source>
</evidence>
<evidence type="ECO:0000256" key="3">
    <source>
        <dbReference type="ARBA" id="ARBA00022691"/>
    </source>
</evidence>
<organism evidence="5 6">
    <name type="scientific">Candidatus Dechloromonas phosphorivorans</name>
    <dbReference type="NCBI Taxonomy" id="2899244"/>
    <lineage>
        <taxon>Bacteria</taxon>
        <taxon>Pseudomonadati</taxon>
        <taxon>Pseudomonadota</taxon>
        <taxon>Betaproteobacteria</taxon>
        <taxon>Rhodocyclales</taxon>
        <taxon>Azonexaceae</taxon>
        <taxon>Dechloromonas</taxon>
    </lineage>
</organism>
<evidence type="ECO:0000313" key="6">
    <source>
        <dbReference type="Proteomes" id="UP000808146"/>
    </source>
</evidence>
<proteinExistence type="predicted"/>
<keyword evidence="1 5" id="KW-0489">Methyltransferase</keyword>
<dbReference type="Pfam" id="PF08241">
    <property type="entry name" value="Methyltransf_11"/>
    <property type="match status" value="1"/>
</dbReference>
<evidence type="ECO:0000313" key="5">
    <source>
        <dbReference type="EMBL" id="MBK8889694.1"/>
    </source>
</evidence>
<dbReference type="SUPFAM" id="SSF53335">
    <property type="entry name" value="S-adenosyl-L-methionine-dependent methyltransferases"/>
    <property type="match status" value="1"/>
</dbReference>
<evidence type="ECO:0000259" key="4">
    <source>
        <dbReference type="Pfam" id="PF08241"/>
    </source>
</evidence>
<dbReference type="AlphaFoldDB" id="A0A9D7LNS1"/>
<feature type="domain" description="Methyltransferase type 11" evidence="4">
    <location>
        <begin position="63"/>
        <end position="154"/>
    </location>
</feature>
<accession>A0A9D7LNS1</accession>
<evidence type="ECO:0000256" key="2">
    <source>
        <dbReference type="ARBA" id="ARBA00022679"/>
    </source>
</evidence>
<dbReference type="GO" id="GO:0032259">
    <property type="term" value="P:methylation"/>
    <property type="evidence" value="ECO:0007669"/>
    <property type="project" value="UniProtKB-KW"/>
</dbReference>
<name>A0A9D7LNS1_9RHOO</name>
<comment type="caution">
    <text evidence="5">The sequence shown here is derived from an EMBL/GenBank/DDBJ whole genome shotgun (WGS) entry which is preliminary data.</text>
</comment>
<sequence length="258" mass="28758">MQLHLREAQVSIEKQASTTGEHDRVASFYDDVYYKGAEASASLSRHLKKLSTRLGISPGQSVLDIACGAGDWLAVAAASGADVSGIDISERAVSICRQRMPGREFHTGPAEVLPFPGDSYDLVTCLGSLEHFLDQPGALAEMVRVMKPTGKLVILVPNAGFLTYRLGLYRGTQQQAVRETIRPLSEWQQMFSTSGLIVTERWKDLHILSRQWIFRAPWPMMPLRLLQALALAVWPLQWQYQVYHLCERHVLPDVGAST</sequence>
<dbReference type="PANTHER" id="PTHR43464">
    <property type="entry name" value="METHYLTRANSFERASE"/>
    <property type="match status" value="1"/>
</dbReference>
<dbReference type="EMBL" id="JADKBR010000003">
    <property type="protein sequence ID" value="MBK8889694.1"/>
    <property type="molecule type" value="Genomic_DNA"/>
</dbReference>
<dbReference type="Gene3D" id="3.40.50.150">
    <property type="entry name" value="Vaccinia Virus protein VP39"/>
    <property type="match status" value="1"/>
</dbReference>
<dbReference type="Proteomes" id="UP000808146">
    <property type="component" value="Unassembled WGS sequence"/>
</dbReference>
<gene>
    <name evidence="5" type="ORF">IPN75_04520</name>
</gene>
<dbReference type="InterPro" id="IPR013216">
    <property type="entry name" value="Methyltransf_11"/>
</dbReference>
<dbReference type="PANTHER" id="PTHR43464:SF19">
    <property type="entry name" value="UBIQUINONE BIOSYNTHESIS O-METHYLTRANSFERASE, MITOCHONDRIAL"/>
    <property type="match status" value="1"/>
</dbReference>